<comment type="similarity">
    <text evidence="2">Belongs to the HAD-like hydrolase superfamily.</text>
</comment>
<dbReference type="InterPro" id="IPR023214">
    <property type="entry name" value="HAD_sf"/>
</dbReference>
<dbReference type="OrthoDB" id="9810101at2"/>
<comment type="cofactor">
    <cofactor evidence="1">
        <name>Mg(2+)</name>
        <dbReference type="ChEBI" id="CHEBI:18420"/>
    </cofactor>
</comment>
<dbReference type="Pfam" id="PF13344">
    <property type="entry name" value="Hydrolase_6"/>
    <property type="match status" value="1"/>
</dbReference>
<dbReference type="KEGG" id="trd:THERU_07050"/>
<sequence>MGIKAILLDIDGVLTIRDRVIEGAPRALKELRKNFKIALVTNTTRVPSRIIFERLRNLGFDLEREELFTALKVSREFLVKNKANAYLLVSDMARKEFEGLEEYPIKYVVVADAYTNFNYQNLNTAFRLLLEGAELIAVAPNRYFLDEDGKLSLDAGPFVKALEYASGKTATVIGKPSAEFFGLVLEHLGVKPEEALMVGDNIEFDILGAQKVGMKACLVKTGKFRESDLEKGIKPDLLLESVNELPKALMEVL</sequence>
<organism evidence="7">
    <name type="scientific">Thermocrinis ruber</name>
    <dbReference type="NCBI Taxonomy" id="75906"/>
    <lineage>
        <taxon>Bacteria</taxon>
        <taxon>Pseudomonadati</taxon>
        <taxon>Aquificota</taxon>
        <taxon>Aquificia</taxon>
        <taxon>Aquificales</taxon>
        <taxon>Aquificaceae</taxon>
        <taxon>Thermocrinis</taxon>
    </lineage>
</organism>
<reference evidence="6 7" key="1">
    <citation type="submission" date="2013-12" db="EMBL/GenBank/DDBJ databases">
        <authorList>
            <consortium name="DOE Joint Genome Institute"/>
            <person name="Eisen J."/>
            <person name="Huntemann M."/>
            <person name="Han J."/>
            <person name="Chen A."/>
            <person name="Kyrpides N."/>
            <person name="Mavromatis K."/>
            <person name="Markowitz V."/>
            <person name="Palaniappan K."/>
            <person name="Ivanova N."/>
            <person name="Schaumberg A."/>
            <person name="Pati A."/>
            <person name="Liolios K."/>
            <person name="Nordberg H.P."/>
            <person name="Cantor M.N."/>
            <person name="Hua S.X."/>
            <person name="Woyke T."/>
        </authorList>
    </citation>
    <scope>NUCLEOTIDE SEQUENCE [LARGE SCALE GENOMIC DNA]</scope>
    <source>
        <strain evidence="6 7">DSM 23557</strain>
    </source>
</reference>
<dbReference type="eggNOG" id="COG0647">
    <property type="taxonomic scope" value="Bacteria"/>
</dbReference>
<keyword evidence="3" id="KW-0479">Metal-binding</keyword>
<proteinExistence type="inferred from homology"/>
<dbReference type="Proteomes" id="UP000018914">
    <property type="component" value="Chromosome"/>
</dbReference>
<dbReference type="NCBIfam" id="TIGR01460">
    <property type="entry name" value="HAD-SF-IIA"/>
    <property type="match status" value="1"/>
</dbReference>
<evidence type="ECO:0000313" key="6">
    <source>
        <dbReference type="EMBL" id="AHE96466.1"/>
    </source>
</evidence>
<dbReference type="GO" id="GO:0046872">
    <property type="term" value="F:metal ion binding"/>
    <property type="evidence" value="ECO:0007669"/>
    <property type="project" value="UniProtKB-KW"/>
</dbReference>
<dbReference type="PANTHER" id="PTHR19288:SF46">
    <property type="entry name" value="HALOACID DEHALOGENASE-LIKE HYDROLASE DOMAIN-CONTAINING PROTEIN 2"/>
    <property type="match status" value="1"/>
</dbReference>
<evidence type="ECO:0000256" key="2">
    <source>
        <dbReference type="ARBA" id="ARBA00007958"/>
    </source>
</evidence>
<dbReference type="HOGENOM" id="CLU_043473_4_0_0"/>
<gene>
    <name evidence="6" type="ORF">THERU_07050</name>
</gene>
<accession>W0DDP5</accession>
<evidence type="ECO:0000256" key="5">
    <source>
        <dbReference type="ARBA" id="ARBA00039666"/>
    </source>
</evidence>
<evidence type="ECO:0000313" key="7">
    <source>
        <dbReference type="Proteomes" id="UP000018914"/>
    </source>
</evidence>
<dbReference type="RefSeq" id="WP_025306539.1">
    <property type="nucleotide sequence ID" value="NZ_CP007028.1"/>
</dbReference>
<evidence type="ECO:0000256" key="1">
    <source>
        <dbReference type="ARBA" id="ARBA00001946"/>
    </source>
</evidence>
<dbReference type="STRING" id="75906.THERU_07050"/>
<dbReference type="EMBL" id="CP007028">
    <property type="protein sequence ID" value="AHE96466.1"/>
    <property type="molecule type" value="Genomic_DNA"/>
</dbReference>
<dbReference type="SUPFAM" id="SSF56784">
    <property type="entry name" value="HAD-like"/>
    <property type="match status" value="1"/>
</dbReference>
<dbReference type="InterPro" id="IPR036412">
    <property type="entry name" value="HAD-like_sf"/>
</dbReference>
<dbReference type="NCBIfam" id="TIGR01458">
    <property type="entry name" value="HAD-SF-IIA-hyp3"/>
    <property type="match status" value="1"/>
</dbReference>
<dbReference type="GO" id="GO:0016791">
    <property type="term" value="F:phosphatase activity"/>
    <property type="evidence" value="ECO:0007669"/>
    <property type="project" value="InterPro"/>
</dbReference>
<dbReference type="GO" id="GO:0005737">
    <property type="term" value="C:cytoplasm"/>
    <property type="evidence" value="ECO:0007669"/>
    <property type="project" value="TreeGrafter"/>
</dbReference>
<dbReference type="InterPro" id="IPR006357">
    <property type="entry name" value="HAD-SF_hydro_IIA"/>
</dbReference>
<dbReference type="InterPro" id="IPR006355">
    <property type="entry name" value="LHPP/HDHD2"/>
</dbReference>
<keyword evidence="7" id="KW-1185">Reference proteome</keyword>
<dbReference type="PANTHER" id="PTHR19288">
    <property type="entry name" value="4-NITROPHENYLPHOSPHATASE-RELATED"/>
    <property type="match status" value="1"/>
</dbReference>
<dbReference type="Gene3D" id="3.40.50.1000">
    <property type="entry name" value="HAD superfamily/HAD-like"/>
    <property type="match status" value="2"/>
</dbReference>
<protein>
    <recommendedName>
        <fullName evidence="5">Haloacid dehalogenase-like hydrolase domain-containing protein 2</fullName>
    </recommendedName>
</protein>
<dbReference type="AlphaFoldDB" id="W0DDP5"/>
<name>W0DDP5_9AQUI</name>
<evidence type="ECO:0000256" key="4">
    <source>
        <dbReference type="ARBA" id="ARBA00022842"/>
    </source>
</evidence>
<evidence type="ECO:0000256" key="3">
    <source>
        <dbReference type="ARBA" id="ARBA00022723"/>
    </source>
</evidence>
<dbReference type="Pfam" id="PF13242">
    <property type="entry name" value="Hydrolase_like"/>
    <property type="match status" value="1"/>
</dbReference>
<keyword evidence="4" id="KW-0460">Magnesium</keyword>